<reference evidence="1 2" key="1">
    <citation type="journal article" date="2016" name="Int. J. Syst. Evol. Microbiol.">
        <title>Pseudaminobacter manganicus sp. nov., isolated from sludge of a manganese mine.</title>
        <authorList>
            <person name="Li J."/>
            <person name="Huang J."/>
            <person name="Liao S."/>
            <person name="Wang G."/>
        </authorList>
    </citation>
    <scope>NUCLEOTIDE SEQUENCE [LARGE SCALE GENOMIC DNA]</scope>
    <source>
        <strain evidence="1 2">JH-7</strain>
    </source>
</reference>
<name>A0A1V8RSY1_9HYPH</name>
<accession>A0A1V8RSY1</accession>
<dbReference type="OrthoDB" id="7473061at2"/>
<sequence length="170" mass="18966">MEGKTLPIKEKSEFLADLIGDRFLKLAQELRELKDTQPDILWEVVELAGISRRKAYALVRIARQFEELDIPEARLYAIGWTKLAVIGRYLTELNGEQLLKLAEQNTVHDLEALLRGEAPVEDARLVTLYLAPEQYEVLRTKLVAHGALPSGNGMIKVEEALMAALASATG</sequence>
<dbReference type="AlphaFoldDB" id="A0A1V8RSY1"/>
<gene>
    <name evidence="1" type="ORF">BFN67_15195</name>
</gene>
<dbReference type="EMBL" id="MDET01000009">
    <property type="protein sequence ID" value="OQM76238.1"/>
    <property type="molecule type" value="Genomic_DNA"/>
</dbReference>
<evidence type="ECO:0000313" key="2">
    <source>
        <dbReference type="Proteomes" id="UP000191905"/>
    </source>
</evidence>
<evidence type="ECO:0000313" key="1">
    <source>
        <dbReference type="EMBL" id="OQM76238.1"/>
    </source>
</evidence>
<dbReference type="Proteomes" id="UP000191905">
    <property type="component" value="Unassembled WGS sequence"/>
</dbReference>
<protein>
    <submittedName>
        <fullName evidence="1">Uncharacterized protein</fullName>
    </submittedName>
</protein>
<dbReference type="RefSeq" id="WP_080918990.1">
    <property type="nucleotide sequence ID" value="NZ_MDET01000009.1"/>
</dbReference>
<proteinExistence type="predicted"/>
<organism evidence="1 2">
    <name type="scientific">Manganibacter manganicus</name>
    <dbReference type="NCBI Taxonomy" id="1873176"/>
    <lineage>
        <taxon>Bacteria</taxon>
        <taxon>Pseudomonadati</taxon>
        <taxon>Pseudomonadota</taxon>
        <taxon>Alphaproteobacteria</taxon>
        <taxon>Hyphomicrobiales</taxon>
        <taxon>Phyllobacteriaceae</taxon>
        <taxon>Manganibacter</taxon>
    </lineage>
</organism>
<keyword evidence="2" id="KW-1185">Reference proteome</keyword>
<comment type="caution">
    <text evidence="1">The sequence shown here is derived from an EMBL/GenBank/DDBJ whole genome shotgun (WGS) entry which is preliminary data.</text>
</comment>